<comment type="caution">
    <text evidence="6">The sequence shown here is derived from an EMBL/GenBank/DDBJ whole genome shotgun (WGS) entry which is preliminary data.</text>
</comment>
<feature type="region of interest" description="Disordered" evidence="4">
    <location>
        <begin position="187"/>
        <end position="220"/>
    </location>
</feature>
<evidence type="ECO:0000256" key="2">
    <source>
        <dbReference type="ARBA" id="ARBA00023235"/>
    </source>
</evidence>
<dbReference type="GO" id="GO:0003723">
    <property type="term" value="F:RNA binding"/>
    <property type="evidence" value="ECO:0007669"/>
    <property type="project" value="UniProtKB-KW"/>
</dbReference>
<reference evidence="6" key="1">
    <citation type="submission" date="2017-07" db="EMBL/GenBank/DDBJ databases">
        <title>Taro Niue Genome Assembly and Annotation.</title>
        <authorList>
            <person name="Atibalentja N."/>
            <person name="Keating K."/>
            <person name="Fields C.J."/>
        </authorList>
    </citation>
    <scope>NUCLEOTIDE SEQUENCE</scope>
    <source>
        <strain evidence="6">Niue_2</strain>
        <tissue evidence="6">Leaf</tissue>
    </source>
</reference>
<dbReference type="InterPro" id="IPR036986">
    <property type="entry name" value="S4_RNA-bd_sf"/>
</dbReference>
<dbReference type="FunFam" id="3.10.290.10:FF:000003">
    <property type="entry name" value="Pseudouridine synthase"/>
    <property type="match status" value="1"/>
</dbReference>
<dbReference type="InterPro" id="IPR002942">
    <property type="entry name" value="S4_RNA-bd"/>
</dbReference>
<dbReference type="PROSITE" id="PS01149">
    <property type="entry name" value="PSI_RSU"/>
    <property type="match status" value="1"/>
</dbReference>
<dbReference type="GO" id="GO:0009507">
    <property type="term" value="C:chloroplast"/>
    <property type="evidence" value="ECO:0007669"/>
    <property type="project" value="TreeGrafter"/>
</dbReference>
<dbReference type="AlphaFoldDB" id="A0A843U2A5"/>
<evidence type="ECO:0000313" key="6">
    <source>
        <dbReference type="EMBL" id="MQL79342.1"/>
    </source>
</evidence>
<evidence type="ECO:0000256" key="1">
    <source>
        <dbReference type="ARBA" id="ARBA00008348"/>
    </source>
</evidence>
<dbReference type="GO" id="GO:0000488">
    <property type="term" value="P:maturation of LSU-rRNA from tetracistronic rRNA transcript (SSU-rRNA, LSU-rRNA, 4.5S-rRNA, 5S-rRNA)"/>
    <property type="evidence" value="ECO:0007669"/>
    <property type="project" value="TreeGrafter"/>
</dbReference>
<keyword evidence="7" id="KW-1185">Reference proteome</keyword>
<dbReference type="InterPro" id="IPR020094">
    <property type="entry name" value="TruA/RsuA/RluB/E/F_N"/>
</dbReference>
<dbReference type="InterPro" id="IPR050343">
    <property type="entry name" value="RsuA_PseudoU_synthase"/>
</dbReference>
<feature type="compositionally biased region" description="Basic and acidic residues" evidence="4">
    <location>
        <begin position="187"/>
        <end position="203"/>
    </location>
</feature>
<dbReference type="InterPro" id="IPR042092">
    <property type="entry name" value="PsdUridine_s_RsuA/RluB/E/F_cat"/>
</dbReference>
<proteinExistence type="inferred from homology"/>
<dbReference type="Pfam" id="PF00849">
    <property type="entry name" value="PseudoU_synth_2"/>
    <property type="match status" value="1"/>
</dbReference>
<dbReference type="PANTHER" id="PTHR47683">
    <property type="entry name" value="PSEUDOURIDINE SYNTHASE FAMILY PROTEIN-RELATED"/>
    <property type="match status" value="1"/>
</dbReference>
<dbReference type="GO" id="GO:0001522">
    <property type="term" value="P:pseudouridine synthesis"/>
    <property type="evidence" value="ECO:0007669"/>
    <property type="project" value="InterPro"/>
</dbReference>
<dbReference type="InterPro" id="IPR000748">
    <property type="entry name" value="PsdUridine_synth_RsuA/RluB/E/F"/>
</dbReference>
<evidence type="ECO:0000256" key="4">
    <source>
        <dbReference type="SAM" id="MobiDB-lite"/>
    </source>
</evidence>
<dbReference type="CDD" id="cd02870">
    <property type="entry name" value="PseudoU_synth_RsuA_like"/>
    <property type="match status" value="1"/>
</dbReference>
<feature type="compositionally biased region" description="Low complexity" evidence="4">
    <location>
        <begin position="207"/>
        <end position="220"/>
    </location>
</feature>
<dbReference type="SUPFAM" id="SSF55120">
    <property type="entry name" value="Pseudouridine synthase"/>
    <property type="match status" value="1"/>
</dbReference>
<dbReference type="InterPro" id="IPR018496">
    <property type="entry name" value="PsdUridine_synth_RsuA/RluB_CS"/>
</dbReference>
<sequence>MDKVLNTFLSDPGTPYPDPNPSVYSRRSSTRYILFPPHSIQPLQRLSTKLFLLPPPAGRELAAVLPLPMAMAALSSAVHPAALSSLHHSAPSLFSNPSFRLRGLHRGIPLIRASVSSSASKPITEFNITFGAAPPKEKSSPPNPSPAQSPAPLLIPWIIRGEDGKLMLSSTPPARFIHSMAEAKARALSEKEEKRKKGEDIGKKSAKASASAPSSPPKYSKAARRFYNQNFREPQRLNKVLAAAGVASRRNCDELIFEGKVTVNGSVCKSPQTRVDLVKDSIYVNGNRLSKKLPPKLYFALNKPKGYICSNGTEAKSVISLFDDYWKTWTKANPGLLKPRLFTVGRLDVATTGLIIVTNDGDFAQRLAHPSSNLLKEYIATVEGSVHKKHLLAISEGTEIDGVHCTPDSVELIPAQPDSPRPRLRVAVHEGRNHEVRELVKNAGLQVHSLKRVRIGGYRLPIGLGLGKYVELKQADLKLLGAEAPMST</sequence>
<comment type="similarity">
    <text evidence="1">Belongs to the pseudouridine synthase RsuA family.</text>
</comment>
<dbReference type="EMBL" id="NMUH01000450">
    <property type="protein sequence ID" value="MQL79342.1"/>
    <property type="molecule type" value="Genomic_DNA"/>
</dbReference>
<dbReference type="Gene3D" id="3.30.70.1560">
    <property type="entry name" value="Alpha-L RNA-binding motif"/>
    <property type="match status" value="1"/>
</dbReference>
<dbReference type="Proteomes" id="UP000652761">
    <property type="component" value="Unassembled WGS sequence"/>
</dbReference>
<name>A0A843U2A5_COLES</name>
<keyword evidence="2" id="KW-0413">Isomerase</keyword>
<dbReference type="SUPFAM" id="SSF55174">
    <property type="entry name" value="Alpha-L RNA-binding motif"/>
    <property type="match status" value="1"/>
</dbReference>
<dbReference type="Pfam" id="PF01479">
    <property type="entry name" value="S4"/>
    <property type="match status" value="1"/>
</dbReference>
<dbReference type="Gene3D" id="3.10.290.10">
    <property type="entry name" value="RNA-binding S4 domain"/>
    <property type="match status" value="1"/>
</dbReference>
<dbReference type="PANTHER" id="PTHR47683:SF2">
    <property type="entry name" value="RNA-BINDING S4 DOMAIN-CONTAINING PROTEIN"/>
    <property type="match status" value="1"/>
</dbReference>
<dbReference type="InterPro" id="IPR006145">
    <property type="entry name" value="PsdUridine_synth_RsuA/RluA"/>
</dbReference>
<dbReference type="GO" id="GO:0000489">
    <property type="term" value="P:maturation of SSU-rRNA from tetracistronic rRNA transcript (SSU-rRNA, LSU-rRNA, 4.5S-rRNA, 5S-rRNA)"/>
    <property type="evidence" value="ECO:0007669"/>
    <property type="project" value="TreeGrafter"/>
</dbReference>
<gene>
    <name evidence="6" type="ORF">Taro_011793</name>
</gene>
<keyword evidence="3" id="KW-0694">RNA-binding</keyword>
<dbReference type="FunFam" id="3.30.70.1560:FF:000004">
    <property type="entry name" value="Ribosomal large subunit pseudouridine synthase B"/>
    <property type="match status" value="1"/>
</dbReference>
<dbReference type="OrthoDB" id="440619at2759"/>
<dbReference type="PROSITE" id="PS50889">
    <property type="entry name" value="S4"/>
    <property type="match status" value="1"/>
</dbReference>
<evidence type="ECO:0000259" key="5">
    <source>
        <dbReference type="SMART" id="SM00363"/>
    </source>
</evidence>
<dbReference type="NCBIfam" id="TIGR00093">
    <property type="entry name" value="pseudouridine synthase"/>
    <property type="match status" value="1"/>
</dbReference>
<dbReference type="GO" id="GO:0009982">
    <property type="term" value="F:pseudouridine synthase activity"/>
    <property type="evidence" value="ECO:0007669"/>
    <property type="project" value="InterPro"/>
</dbReference>
<dbReference type="FunFam" id="3.30.70.580:FF:000013">
    <property type="entry name" value="Ribosomal large subunit pseudouridine synthase B"/>
    <property type="match status" value="1"/>
</dbReference>
<organism evidence="6 7">
    <name type="scientific">Colocasia esculenta</name>
    <name type="common">Wild taro</name>
    <name type="synonym">Arum esculentum</name>
    <dbReference type="NCBI Taxonomy" id="4460"/>
    <lineage>
        <taxon>Eukaryota</taxon>
        <taxon>Viridiplantae</taxon>
        <taxon>Streptophyta</taxon>
        <taxon>Embryophyta</taxon>
        <taxon>Tracheophyta</taxon>
        <taxon>Spermatophyta</taxon>
        <taxon>Magnoliopsida</taxon>
        <taxon>Liliopsida</taxon>
        <taxon>Araceae</taxon>
        <taxon>Aroideae</taxon>
        <taxon>Colocasieae</taxon>
        <taxon>Colocasia</taxon>
    </lineage>
</organism>
<dbReference type="Gene3D" id="3.30.70.580">
    <property type="entry name" value="Pseudouridine synthase I, catalytic domain, N-terminal subdomain"/>
    <property type="match status" value="1"/>
</dbReference>
<evidence type="ECO:0000256" key="3">
    <source>
        <dbReference type="PROSITE-ProRule" id="PRU00182"/>
    </source>
</evidence>
<accession>A0A843U2A5</accession>
<dbReference type="CDD" id="cd00165">
    <property type="entry name" value="S4"/>
    <property type="match status" value="1"/>
</dbReference>
<evidence type="ECO:0000313" key="7">
    <source>
        <dbReference type="Proteomes" id="UP000652761"/>
    </source>
</evidence>
<dbReference type="SMART" id="SM00363">
    <property type="entry name" value="S4"/>
    <property type="match status" value="1"/>
</dbReference>
<dbReference type="InterPro" id="IPR020103">
    <property type="entry name" value="PsdUridine_synth_cat_dom_sf"/>
</dbReference>
<protein>
    <recommendedName>
        <fullName evidence="5">RNA-binding S4 domain-containing protein</fullName>
    </recommendedName>
</protein>
<dbReference type="GO" id="GO:0032544">
    <property type="term" value="P:plastid translation"/>
    <property type="evidence" value="ECO:0007669"/>
    <property type="project" value="TreeGrafter"/>
</dbReference>
<feature type="domain" description="RNA-binding S4" evidence="5">
    <location>
        <begin position="235"/>
        <end position="294"/>
    </location>
</feature>
<feature type="region of interest" description="Disordered" evidence="4">
    <location>
        <begin position="131"/>
        <end position="151"/>
    </location>
</feature>